<dbReference type="Pfam" id="PF11164">
    <property type="entry name" value="DUF2948"/>
    <property type="match status" value="1"/>
</dbReference>
<accession>A0A5M6ZIN0</accession>
<dbReference type="InterPro" id="IPR021335">
    <property type="entry name" value="DUF2948"/>
</dbReference>
<name>A0A5M6ZIN0_9PROT</name>
<reference evidence="1 2" key="1">
    <citation type="submission" date="2019-09" db="EMBL/GenBank/DDBJ databases">
        <authorList>
            <person name="Kevbrin V."/>
            <person name="Grouzdev D.S."/>
        </authorList>
    </citation>
    <scope>NUCLEOTIDE SEQUENCE [LARGE SCALE GENOMIC DNA]</scope>
    <source>
        <strain evidence="1 2">G-192</strain>
    </source>
</reference>
<evidence type="ECO:0000313" key="2">
    <source>
        <dbReference type="Proteomes" id="UP000325122"/>
    </source>
</evidence>
<dbReference type="Proteomes" id="UP000325122">
    <property type="component" value="Unassembled WGS sequence"/>
</dbReference>
<proteinExistence type="predicted"/>
<dbReference type="RefSeq" id="WP_150021714.1">
    <property type="nucleotide sequence ID" value="NZ_VWOJ01000001.1"/>
</dbReference>
<comment type="caution">
    <text evidence="1">The sequence shown here is derived from an EMBL/GenBank/DDBJ whole genome shotgun (WGS) entry which is preliminary data.</text>
</comment>
<organism evidence="1 2">
    <name type="scientific">Alkalicaulis satelles</name>
    <dbReference type="NCBI Taxonomy" id="2609175"/>
    <lineage>
        <taxon>Bacteria</taxon>
        <taxon>Pseudomonadati</taxon>
        <taxon>Pseudomonadota</taxon>
        <taxon>Alphaproteobacteria</taxon>
        <taxon>Maricaulales</taxon>
        <taxon>Maricaulaceae</taxon>
        <taxon>Alkalicaulis</taxon>
    </lineage>
</organism>
<dbReference type="EMBL" id="VWOJ01000001">
    <property type="protein sequence ID" value="KAA5804683.1"/>
    <property type="molecule type" value="Genomic_DNA"/>
</dbReference>
<dbReference type="AlphaFoldDB" id="A0A5M6ZIN0"/>
<keyword evidence="2" id="KW-1185">Reference proteome</keyword>
<sequence length="153" mass="16245">MSSERALRLIAQNPEDLPVLSAALQDAAGTLGDFQYEPKARRFTLALNRYRWEGPARGRGERVRAALQIGSVLSVRSQRLKQGARDAVVNLLALSFEPGEAPGGALILTFSGGGALRLEVECIDAALADVSRPWRAMARPGHPDASGGKAAPS</sequence>
<evidence type="ECO:0000313" key="1">
    <source>
        <dbReference type="EMBL" id="KAA5804683.1"/>
    </source>
</evidence>
<protein>
    <submittedName>
        <fullName evidence="1">DUF2948 family protein</fullName>
    </submittedName>
</protein>
<gene>
    <name evidence="1" type="ORF">F1654_01375</name>
</gene>